<accession>N6UV54</accession>
<dbReference type="AlphaFoldDB" id="N6UV54"/>
<comment type="subcellular location">
    <subcellularLocation>
        <location evidence="1 7">Cytoplasm</location>
    </subcellularLocation>
</comment>
<evidence type="ECO:0000256" key="1">
    <source>
        <dbReference type="ARBA" id="ARBA00004496"/>
    </source>
</evidence>
<dbReference type="STRING" id="1069083.GCA_000371805_01035"/>
<dbReference type="PATRIC" id="fig|1069083.5.peg.634"/>
<evidence type="ECO:0000256" key="5">
    <source>
        <dbReference type="ARBA" id="ARBA00022490"/>
    </source>
</evidence>
<comment type="subunit">
    <text evidence="3 7">Homodimer.</text>
</comment>
<reference evidence="10 11" key="1">
    <citation type="journal article" date="2013" name="Genome Announc.">
        <title>Draft Genome Sequence of a Highly Flagellated, Fast-Swimming Archaeon, Methanocaldococcus villosus Strain KIN24-T80 (DSM 22612).</title>
        <authorList>
            <person name="Thennarasu S."/>
            <person name="Polireddy D."/>
            <person name="Antony A."/>
            <person name="Yada M.R."/>
            <person name="Algarawi S."/>
            <person name="Sivakumar N."/>
        </authorList>
    </citation>
    <scope>NUCLEOTIDE SEQUENCE [LARGE SCALE GENOMIC DNA]</scope>
    <source>
        <strain evidence="10 11">KIN24-T80</strain>
    </source>
</reference>
<evidence type="ECO:0000256" key="2">
    <source>
        <dbReference type="ARBA" id="ARBA00008107"/>
    </source>
</evidence>
<dbReference type="GO" id="GO:0005737">
    <property type="term" value="C:cytoplasm"/>
    <property type="evidence" value="ECO:0007669"/>
    <property type="project" value="UniProtKB-SubCell"/>
</dbReference>
<organism evidence="10 11">
    <name type="scientific">Methanocaldococcus villosus KIN24-T80</name>
    <dbReference type="NCBI Taxonomy" id="1069083"/>
    <lineage>
        <taxon>Archaea</taxon>
        <taxon>Methanobacteriati</taxon>
        <taxon>Methanobacteriota</taxon>
        <taxon>Methanomada group</taxon>
        <taxon>Methanococci</taxon>
        <taxon>Methanococcales</taxon>
        <taxon>Methanocaldococcaceae</taxon>
        <taxon>Methanocaldococcus</taxon>
    </lineage>
</organism>
<dbReference type="OrthoDB" id="7738at2157"/>
<keyword evidence="8" id="KW-0175">Coiled coil</keyword>
<keyword evidence="6 7" id="KW-0592">Phosphate transport</keyword>
<feature type="domain" description="PhoU" evidence="9">
    <location>
        <begin position="15"/>
        <end position="102"/>
    </location>
</feature>
<evidence type="ECO:0000313" key="11">
    <source>
        <dbReference type="Proteomes" id="UP000053695"/>
    </source>
</evidence>
<protein>
    <recommendedName>
        <fullName evidence="7">Phosphate-specific transport system accessory protein PhoU</fullName>
    </recommendedName>
</protein>
<keyword evidence="5 7" id="KW-0963">Cytoplasm</keyword>
<name>N6UV54_9EURY</name>
<evidence type="ECO:0000256" key="8">
    <source>
        <dbReference type="SAM" id="Coils"/>
    </source>
</evidence>
<dbReference type="NCBIfam" id="TIGR02135">
    <property type="entry name" value="phoU_full"/>
    <property type="match status" value="1"/>
</dbReference>
<dbReference type="RefSeq" id="WP_004590940.1">
    <property type="nucleotide sequence ID" value="NZ_APMM01000020.1"/>
</dbReference>
<evidence type="ECO:0000256" key="4">
    <source>
        <dbReference type="ARBA" id="ARBA00022448"/>
    </source>
</evidence>
<feature type="domain" description="PhoU" evidence="9">
    <location>
        <begin position="120"/>
        <end position="201"/>
    </location>
</feature>
<sequence length="222" mass="25934">MRRFEAIIKELEGDLMEMANLCKEQTENAIKVFMEGDKNNAKIIRKKDVDIDLMEINIEDKCIKSLALYQPVAEDLREIITVLKISSKLEKVGDNASKICKLLLKSDIEGKRYNELLIVMKNYLLDMLDEAMDAFKNRDEKLAIEVYNMDKKLHELFEQLYRSMLTKIIENPNKITLYTEIIFAGKYLERSGNIVASIGDRIVFMLTGERIKEWELEEEIKK</sequence>
<dbReference type="FunFam" id="1.20.58.220:FF:000004">
    <property type="entry name" value="Phosphate-specific transport system accessory protein PhoU"/>
    <property type="match status" value="1"/>
</dbReference>
<dbReference type="GO" id="GO:0006817">
    <property type="term" value="P:phosphate ion transport"/>
    <property type="evidence" value="ECO:0007669"/>
    <property type="project" value="UniProtKB-KW"/>
</dbReference>
<comment type="similarity">
    <text evidence="2 7">Belongs to the PhoU family.</text>
</comment>
<dbReference type="GO" id="GO:0045936">
    <property type="term" value="P:negative regulation of phosphate metabolic process"/>
    <property type="evidence" value="ECO:0007669"/>
    <property type="project" value="InterPro"/>
</dbReference>
<evidence type="ECO:0000313" key="10">
    <source>
        <dbReference type="EMBL" id="ENN96244.1"/>
    </source>
</evidence>
<dbReference type="InterPro" id="IPR028366">
    <property type="entry name" value="PhoU"/>
</dbReference>
<gene>
    <name evidence="10" type="ORF">J422_03238</name>
</gene>
<dbReference type="Gene3D" id="1.20.58.220">
    <property type="entry name" value="Phosphate transport system protein phou homolog 2, domain 2"/>
    <property type="match status" value="1"/>
</dbReference>
<comment type="caution">
    <text evidence="10">The sequence shown here is derived from an EMBL/GenBank/DDBJ whole genome shotgun (WGS) entry which is preliminary data.</text>
</comment>
<feature type="coiled-coil region" evidence="8">
    <location>
        <begin position="1"/>
        <end position="28"/>
    </location>
</feature>
<proteinExistence type="inferred from homology"/>
<dbReference type="EMBL" id="APMM01000020">
    <property type="protein sequence ID" value="ENN96244.1"/>
    <property type="molecule type" value="Genomic_DNA"/>
</dbReference>
<dbReference type="InterPro" id="IPR026022">
    <property type="entry name" value="PhoU_dom"/>
</dbReference>
<dbReference type="GO" id="GO:0030643">
    <property type="term" value="P:intracellular phosphate ion homeostasis"/>
    <property type="evidence" value="ECO:0007669"/>
    <property type="project" value="InterPro"/>
</dbReference>
<evidence type="ECO:0000256" key="7">
    <source>
        <dbReference type="PIRNR" id="PIRNR003107"/>
    </source>
</evidence>
<keyword evidence="4 7" id="KW-0813">Transport</keyword>
<dbReference type="InterPro" id="IPR038078">
    <property type="entry name" value="PhoU-like_sf"/>
</dbReference>
<evidence type="ECO:0000256" key="3">
    <source>
        <dbReference type="ARBA" id="ARBA00011738"/>
    </source>
</evidence>
<dbReference type="SUPFAM" id="SSF109755">
    <property type="entry name" value="PhoU-like"/>
    <property type="match status" value="1"/>
</dbReference>
<keyword evidence="11" id="KW-1185">Reference proteome</keyword>
<evidence type="ECO:0000259" key="9">
    <source>
        <dbReference type="Pfam" id="PF01895"/>
    </source>
</evidence>
<dbReference type="Pfam" id="PF01895">
    <property type="entry name" value="PhoU"/>
    <property type="match status" value="2"/>
</dbReference>
<dbReference type="PANTHER" id="PTHR42930">
    <property type="entry name" value="PHOSPHATE-SPECIFIC TRANSPORT SYSTEM ACCESSORY PROTEIN PHOU"/>
    <property type="match status" value="1"/>
</dbReference>
<dbReference type="PANTHER" id="PTHR42930:SF3">
    <property type="entry name" value="PHOSPHATE-SPECIFIC TRANSPORT SYSTEM ACCESSORY PROTEIN PHOU"/>
    <property type="match status" value="1"/>
</dbReference>
<comment type="function">
    <text evidence="7">Plays a role in the regulation of phosphate uptake.</text>
</comment>
<dbReference type="Proteomes" id="UP000053695">
    <property type="component" value="Unassembled WGS sequence"/>
</dbReference>
<dbReference type="PIRSF" id="PIRSF003107">
    <property type="entry name" value="PhoU"/>
    <property type="match status" value="1"/>
</dbReference>
<evidence type="ECO:0000256" key="6">
    <source>
        <dbReference type="ARBA" id="ARBA00022592"/>
    </source>
</evidence>